<feature type="compositionally biased region" description="Acidic residues" evidence="1">
    <location>
        <begin position="150"/>
        <end position="160"/>
    </location>
</feature>
<evidence type="ECO:0000256" key="2">
    <source>
        <dbReference type="SAM" id="SignalP"/>
    </source>
</evidence>
<feature type="chain" id="PRO_5030159863" evidence="2">
    <location>
        <begin position="17"/>
        <end position="230"/>
    </location>
</feature>
<reference evidence="3" key="1">
    <citation type="submission" date="2021-01" db="EMBL/GenBank/DDBJ databases">
        <authorList>
            <person name="Corre E."/>
            <person name="Pelletier E."/>
            <person name="Niang G."/>
            <person name="Scheremetjew M."/>
            <person name="Finn R."/>
            <person name="Kale V."/>
            <person name="Holt S."/>
            <person name="Cochrane G."/>
            <person name="Meng A."/>
            <person name="Brown T."/>
            <person name="Cohen L."/>
        </authorList>
    </citation>
    <scope>NUCLEOTIDE SEQUENCE</scope>
    <source>
        <strain evidence="3">CCMP1258.1</strain>
    </source>
</reference>
<dbReference type="EMBL" id="HBHA01000786">
    <property type="protein sequence ID" value="CAD9577886.1"/>
    <property type="molecule type" value="Transcribed_RNA"/>
</dbReference>
<sequence length="230" mass="26821">MHVFGCFFLTILGCRLYKEDLLPSCKDSVSARESYSASLTLPVLERLRGGKGAYGAKMRRNIKFRKFMYQVDGDYYVDDDGKFRWEKEEEEKEKGFDKKLENWERDQKLRNFGKEFTEHLACVEYNQRLMEKKTKSTKDIELQGRAYADQGEEEEEEAEEEQSRKRARIIELRQEQKRAKENEEVRLLNDSDGGDIKTKNPPRKLTSNDLGIHVSSSSTSPSSSCSEEEE</sequence>
<evidence type="ECO:0000256" key="1">
    <source>
        <dbReference type="SAM" id="MobiDB-lite"/>
    </source>
</evidence>
<protein>
    <submittedName>
        <fullName evidence="3">Uncharacterized protein</fullName>
    </submittedName>
</protein>
<feature type="signal peptide" evidence="2">
    <location>
        <begin position="1"/>
        <end position="16"/>
    </location>
</feature>
<feature type="compositionally biased region" description="Basic and acidic residues" evidence="1">
    <location>
        <begin position="161"/>
        <end position="198"/>
    </location>
</feature>
<proteinExistence type="predicted"/>
<accession>A0A6T9YJ28</accession>
<organism evidence="3">
    <name type="scientific">Bigelowiella natans</name>
    <name type="common">Pedinomonas minutissima</name>
    <name type="synonym">Chlorarachnion sp. (strain CCMP621)</name>
    <dbReference type="NCBI Taxonomy" id="227086"/>
    <lineage>
        <taxon>Eukaryota</taxon>
        <taxon>Sar</taxon>
        <taxon>Rhizaria</taxon>
        <taxon>Cercozoa</taxon>
        <taxon>Chlorarachniophyceae</taxon>
        <taxon>Bigelowiella</taxon>
    </lineage>
</organism>
<keyword evidence="2" id="KW-0732">Signal</keyword>
<feature type="compositionally biased region" description="Low complexity" evidence="1">
    <location>
        <begin position="215"/>
        <end position="230"/>
    </location>
</feature>
<evidence type="ECO:0000313" key="3">
    <source>
        <dbReference type="EMBL" id="CAD9577886.1"/>
    </source>
</evidence>
<name>A0A6T9YJ28_BIGNA</name>
<dbReference type="AlphaFoldDB" id="A0A6T9YJ28"/>
<feature type="region of interest" description="Disordered" evidence="1">
    <location>
        <begin position="134"/>
        <end position="230"/>
    </location>
</feature>
<gene>
    <name evidence="3" type="ORF">BIGN1055_LOCUS514</name>
</gene>